<feature type="domain" description="DUF1559" evidence="2">
    <location>
        <begin position="42"/>
        <end position="132"/>
    </location>
</feature>
<dbReference type="PANTHER" id="PTHR30093:SF2">
    <property type="entry name" value="TYPE II SECRETION SYSTEM PROTEIN H"/>
    <property type="match status" value="1"/>
</dbReference>
<dbReference type="InterPro" id="IPR011453">
    <property type="entry name" value="DUF1559"/>
</dbReference>
<sequence length="243" mass="26576">MTEMRARRGSGKTVVIVILAVVGAMFLMCAGLGVAILLPAVQQARVAAQRQVSINKMKQIGLALHNYHDTYLSFPPAFIPDENGQPRTSWRASILPFMVEGYADEYDYNTAWDDPGNQVAATTFRDAFASPHVTQEGYTPYVAVVGPRTAINAQGRTGFRDVIDGTSNTIFIIEDVNHPVKWSSPNDISPDEVLQRYQQGDFPESGILVLMADGAVRLVPPGQAKALELLMDRADGQPIPIDF</sequence>
<name>A0A2S8FY47_9BACT</name>
<feature type="domain" description="DUF1559" evidence="2">
    <location>
        <begin position="146"/>
        <end position="183"/>
    </location>
</feature>
<dbReference type="Pfam" id="PF07596">
    <property type="entry name" value="SBP_bac_10"/>
    <property type="match status" value="2"/>
</dbReference>
<organism evidence="3 4">
    <name type="scientific">Blastopirellula marina</name>
    <dbReference type="NCBI Taxonomy" id="124"/>
    <lineage>
        <taxon>Bacteria</taxon>
        <taxon>Pseudomonadati</taxon>
        <taxon>Planctomycetota</taxon>
        <taxon>Planctomycetia</taxon>
        <taxon>Pirellulales</taxon>
        <taxon>Pirellulaceae</taxon>
        <taxon>Blastopirellula</taxon>
    </lineage>
</organism>
<dbReference type="Proteomes" id="UP000240009">
    <property type="component" value="Unassembled WGS sequence"/>
</dbReference>
<protein>
    <recommendedName>
        <fullName evidence="2">DUF1559 domain-containing protein</fullName>
    </recommendedName>
</protein>
<dbReference type="AlphaFoldDB" id="A0A2S8FY47"/>
<dbReference type="EMBL" id="PUIA01000017">
    <property type="protein sequence ID" value="PQO37107.1"/>
    <property type="molecule type" value="Genomic_DNA"/>
</dbReference>
<feature type="transmembrane region" description="Helical" evidence="1">
    <location>
        <begin position="14"/>
        <end position="41"/>
    </location>
</feature>
<evidence type="ECO:0000259" key="2">
    <source>
        <dbReference type="Pfam" id="PF07596"/>
    </source>
</evidence>
<evidence type="ECO:0000256" key="1">
    <source>
        <dbReference type="SAM" id="Phobius"/>
    </source>
</evidence>
<comment type="caution">
    <text evidence="3">The sequence shown here is derived from an EMBL/GenBank/DDBJ whole genome shotgun (WGS) entry which is preliminary data.</text>
</comment>
<gene>
    <name evidence="3" type="ORF">C5Y96_08085</name>
</gene>
<evidence type="ECO:0000313" key="3">
    <source>
        <dbReference type="EMBL" id="PQO37107.1"/>
    </source>
</evidence>
<evidence type="ECO:0000313" key="4">
    <source>
        <dbReference type="Proteomes" id="UP000240009"/>
    </source>
</evidence>
<accession>A0A2S8FY47</accession>
<reference evidence="3 4" key="1">
    <citation type="submission" date="2018-02" db="EMBL/GenBank/DDBJ databases">
        <title>Comparative genomes isolates from brazilian mangrove.</title>
        <authorList>
            <person name="Araujo J.E."/>
            <person name="Taketani R.G."/>
            <person name="Silva M.C.P."/>
            <person name="Loureco M.V."/>
            <person name="Andreote F.D."/>
        </authorList>
    </citation>
    <scope>NUCLEOTIDE SEQUENCE [LARGE SCALE GENOMIC DNA]</scope>
    <source>
        <strain evidence="3 4">HEX-2 MGV</strain>
    </source>
</reference>
<proteinExistence type="predicted"/>
<keyword evidence="1" id="KW-1133">Transmembrane helix</keyword>
<keyword evidence="1" id="KW-0472">Membrane</keyword>
<keyword evidence="1" id="KW-0812">Transmembrane</keyword>
<dbReference type="PANTHER" id="PTHR30093">
    <property type="entry name" value="GENERAL SECRETION PATHWAY PROTEIN G"/>
    <property type="match status" value="1"/>
</dbReference>